<keyword evidence="21" id="KW-0325">Glycoprotein</keyword>
<comment type="similarity">
    <text evidence="4 27">Belongs to the peptidase S8 family.</text>
</comment>
<evidence type="ECO:0000256" key="26">
    <source>
        <dbReference type="ARBA" id="ARBA00081324"/>
    </source>
</evidence>
<feature type="active site" description="Charge relay system" evidence="27">
    <location>
        <position position="992"/>
    </location>
</feature>
<dbReference type="FunFam" id="3.40.50.200:FF:000008">
    <property type="entry name" value="Membrane-bound transcription factor site-1 protease preproprotein"/>
    <property type="match status" value="1"/>
</dbReference>
<dbReference type="Gene3D" id="3.40.50.200">
    <property type="entry name" value="Peptidase S8/S53 domain"/>
    <property type="match status" value="1"/>
</dbReference>
<feature type="region of interest" description="Disordered" evidence="28">
    <location>
        <begin position="1611"/>
        <end position="1635"/>
    </location>
</feature>
<keyword evidence="18 29" id="KW-0472">Membrane</keyword>
<keyword evidence="10 27" id="KW-0378">Hydrolase</keyword>
<keyword evidence="9" id="KW-0732">Signal</keyword>
<keyword evidence="5" id="KW-0153">Cholesterol metabolism</keyword>
<evidence type="ECO:0000256" key="4">
    <source>
        <dbReference type="ARBA" id="ARBA00011073"/>
    </source>
</evidence>
<keyword evidence="14" id="KW-0106">Calcium</keyword>
<dbReference type="InterPro" id="IPR034185">
    <property type="entry name" value="Site-1_peptidase_cat_dom"/>
</dbReference>
<evidence type="ECO:0000259" key="30">
    <source>
        <dbReference type="Pfam" id="PF00082"/>
    </source>
</evidence>
<reference evidence="34" key="1">
    <citation type="submission" date="2017-11" db="EMBL/GenBank/DDBJ databases">
        <title>The sensing device of the deep-sea amphipod.</title>
        <authorList>
            <person name="Kobayashi H."/>
            <person name="Nagahama T."/>
            <person name="Arai W."/>
            <person name="Sasagawa Y."/>
            <person name="Umeda M."/>
            <person name="Hayashi T."/>
            <person name="Nikaido I."/>
            <person name="Watanabe H."/>
            <person name="Oguri K."/>
            <person name="Kitazato H."/>
            <person name="Fujioka K."/>
            <person name="Kido Y."/>
            <person name="Takami H."/>
        </authorList>
    </citation>
    <scope>NUCLEOTIDE SEQUENCE</scope>
    <source>
        <tissue evidence="34">Whole body</tissue>
    </source>
</reference>
<dbReference type="EC" id="3.4.21.112" evidence="24"/>
<feature type="compositionally biased region" description="Basic and acidic residues" evidence="28">
    <location>
        <begin position="2000"/>
        <end position="2009"/>
    </location>
</feature>
<dbReference type="SUPFAM" id="SSF52743">
    <property type="entry name" value="Subtilisin-like"/>
    <property type="match status" value="1"/>
</dbReference>
<feature type="active site" description="Charge relay system" evidence="27">
    <location>
        <position position="961"/>
    </location>
</feature>
<feature type="transmembrane region" description="Helical" evidence="29">
    <location>
        <begin position="147"/>
        <end position="168"/>
    </location>
</feature>
<keyword evidence="13 27" id="KW-0720">Serine protease</keyword>
<evidence type="ECO:0000256" key="22">
    <source>
        <dbReference type="ARBA" id="ARBA00023221"/>
    </source>
</evidence>
<dbReference type="InterPro" id="IPR000209">
    <property type="entry name" value="Peptidase_S8/S53_dom"/>
</dbReference>
<evidence type="ECO:0000259" key="33">
    <source>
        <dbReference type="Pfam" id="PF23094"/>
    </source>
</evidence>
<feature type="region of interest" description="Disordered" evidence="28">
    <location>
        <begin position="330"/>
        <end position="355"/>
    </location>
</feature>
<dbReference type="Pfam" id="PF00082">
    <property type="entry name" value="Peptidase_S8"/>
    <property type="match status" value="1"/>
</dbReference>
<dbReference type="InterPro" id="IPR055143">
    <property type="entry name" value="MBTP1_N"/>
</dbReference>
<feature type="region of interest" description="Disordered" evidence="28">
    <location>
        <begin position="383"/>
        <end position="426"/>
    </location>
</feature>
<keyword evidence="8 29" id="KW-0812">Transmembrane</keyword>
<evidence type="ECO:0000259" key="32">
    <source>
        <dbReference type="Pfam" id="PF23090"/>
    </source>
</evidence>
<feature type="region of interest" description="Disordered" evidence="28">
    <location>
        <begin position="1757"/>
        <end position="1847"/>
    </location>
</feature>
<feature type="compositionally biased region" description="Basic and acidic residues" evidence="28">
    <location>
        <begin position="1800"/>
        <end position="1815"/>
    </location>
</feature>
<dbReference type="GO" id="GO:0006508">
    <property type="term" value="P:proteolysis"/>
    <property type="evidence" value="ECO:0007669"/>
    <property type="project" value="UniProtKB-KW"/>
</dbReference>
<feature type="region of interest" description="Disordered" evidence="28">
    <location>
        <begin position="1710"/>
        <end position="1739"/>
    </location>
</feature>
<dbReference type="GO" id="GO:0008203">
    <property type="term" value="P:cholesterol metabolic process"/>
    <property type="evidence" value="ECO:0007669"/>
    <property type="project" value="UniProtKB-KW"/>
</dbReference>
<evidence type="ECO:0000256" key="29">
    <source>
        <dbReference type="SAM" id="Phobius"/>
    </source>
</evidence>
<evidence type="ECO:0000256" key="17">
    <source>
        <dbReference type="ARBA" id="ARBA00023098"/>
    </source>
</evidence>
<feature type="region of interest" description="Disordered" evidence="28">
    <location>
        <begin position="747"/>
        <end position="771"/>
    </location>
</feature>
<keyword evidence="11" id="KW-0068">Autocatalytic cleavage</keyword>
<dbReference type="PANTHER" id="PTHR43806">
    <property type="entry name" value="PEPTIDASE S8"/>
    <property type="match status" value="1"/>
</dbReference>
<feature type="domain" description="MBTPS1 fourth" evidence="32">
    <location>
        <begin position="1360"/>
        <end position="1582"/>
    </location>
</feature>
<feature type="compositionally biased region" description="Polar residues" evidence="28">
    <location>
        <begin position="760"/>
        <end position="771"/>
    </location>
</feature>
<evidence type="ECO:0000256" key="19">
    <source>
        <dbReference type="ARBA" id="ARBA00023145"/>
    </source>
</evidence>
<dbReference type="GO" id="GO:0004252">
    <property type="term" value="F:serine-type endopeptidase activity"/>
    <property type="evidence" value="ECO:0007669"/>
    <property type="project" value="UniProtKB-UniRule"/>
</dbReference>
<feature type="region of interest" description="Disordered" evidence="28">
    <location>
        <begin position="561"/>
        <end position="582"/>
    </location>
</feature>
<dbReference type="GO" id="GO:0005789">
    <property type="term" value="C:endoplasmic reticulum membrane"/>
    <property type="evidence" value="ECO:0007669"/>
    <property type="project" value="UniProtKB-SubCell"/>
</dbReference>
<evidence type="ECO:0000259" key="31">
    <source>
        <dbReference type="Pfam" id="PF23001"/>
    </source>
</evidence>
<feature type="domain" description="Peptidase S8/S53" evidence="30">
    <location>
        <begin position="952"/>
        <end position="1209"/>
    </location>
</feature>
<evidence type="ECO:0000256" key="28">
    <source>
        <dbReference type="SAM" id="MobiDB-lite"/>
    </source>
</evidence>
<evidence type="ECO:0000256" key="15">
    <source>
        <dbReference type="ARBA" id="ARBA00022989"/>
    </source>
</evidence>
<proteinExistence type="evidence at transcript level"/>
<evidence type="ECO:0000256" key="3">
    <source>
        <dbReference type="ARBA" id="ARBA00004194"/>
    </source>
</evidence>
<sequence length="2090" mass="234492">MIFYSENTQDGRSWRWRSSSLSSNTLKHRKFKNKYISHNEEENCETQMFPGNIYSTVKGTKDLELILCCCVNRNNSDEFDVKKCTAECSALQSGFENTEDCNDQNLTSVKSRIFNTISLSKPEDARPNITKHKLQRHFLLQLSMLRVNCYVICFILNLMLLLLTISGVECSSSESNSRVYDGSCHSGSCPRFTKPSGDGERGQTQQEVNDVQSKFYSSTYEENSDLQNEFLDEEFYDMHSDLENDYFHEEFYDKNTEGFEPIEGHFYANGYDESSDRLESELSPMPMRRTLWMQSHYEDDQVLDDDKDLDYSYEYTQTLESNVERLIKDSETNDNLNTAPPINEASEEDVDSGKKELDEKMIEEDNVIKRLNIEANNVKTDAARKLKQRSKGIRGKKKRKAAGLPKSSSHGPVHHGYQTEDEQPKCCNTTETSQKMKITYTSSIVENEYIVGFSAYYRAEARHRFIEAALADSTVLRWTVLPRHNPAADYPSDFDVIQLEEDHYNTPGLNSLKDHPAVKRVTPQRMVVRHLTYISDTDDPDLEGGGYAVYRNEDKYTVNGASSDVNRNAPEEDGYGLSNGTASSNAEYKDPYLLNITGDNEVYNDTYQVGNGNEAIGMGNIGSALAMDGNTDKETYYRNRNVDVESKFDKFASLKQNKTSGIVNQDSEFYEPILGIEDDMIYNLNINKGNVVANRENYPGNYYETEPEEQDYKDLDYGYHKNLIEHPESDAEQDIDADVTLKTSTEKERLVKPNDAAKQSVESEGTMSSISPTDGIKLLEIVDDHIESPPTFTTEKRVAPLPGEITAPAQRTAEERISPPSLVETVSIPPVLNAEELVLPSKVESTAPARHTTKEYISPSPGEITAAPTVLEENLTTMDKDSPDPSLLDAGRVEDSEVWPGSRPFHRSSLTLGTAFWQSTGRHNSRRLLRAVPRQITTILQAEVLWQRDITGAGIKVAIFDTGLSKNHPHFRKIRERTNWTNERTLDDGLGHGTFVAGVVASTHRMCLGLAPDAELHIYRVFTNTQVSYTSWFLDAFNYAILKKVDVLNLSIGGPDFMDHPFIDKVWELTANRVIMVSAIGNDGPLYGTLNNPADQMDVIGVGGINFEDQIARFSSRGMTTWELPQGYGRVKPDLVTYGSGVFGSSSDGRCRQLSGTSVASPVVAGAVALLASGVLHRGNLINPASMKQALMASARRLPGVNMFEQGHGKLDLVRAYQVLAKYKPQASLSPSYIDLTECQYMWPYCTQPIYYSGTPTIVNVTVLNGMGVSGRIINGPVWHPYTPQNGEYLNVGFTHSDVLWPWSGWMAVWIWVKESGVDFEGIARGHISVTVESPPEEGEFESRISHVRLPLKVRVIPTPPRHKRILWDQYHNLRYPPGYFPRDNLRMKSDPLDWNADHIHTNFKDMYQHLRNSGYYVEVLGNPFTCFTGRLYGTLIIVDPEEEFFPEEVTKLRKDVVEGLSVVLFADWYNVTVMKKVKFYDENTKQLWMPVTGGSNIPALNVLLSTWNIALSDRVFEGDFTLADRDMYYASGTSIARFPAHGRIVRASSLSDLGHEMLEGETRTEENVPILGLLQTKTGNLFDVSEDETKDGRNEFITDNIGGDVVNSVNHGHKGAHNNGDKSGNDNDNAGKIGNPVIRSTHNRNYQENNAAKGQNQLDNQHGGRDLLKENTLDVHVMNMDDTEHNVATEVDSLDVFHHNHNLDVNNNIHDNHLGDMDEDENSAKENNNNNNHGILDIPNLNTNNELLDKHNQVIDNNNDHLTTSSNNKSSIDNLDDNNPIEDQDRDKSKHVKKLNKQYPDKENKKVESDDHKSMNSRNNMNGKVNRNNMKGNNVNRDGNKKTHRGNLGGRVVVYGDSNCLDNSHLQKDCLWLLSAILEYSMAGHMAGVFLAGGGGVGSSSGDFNARQGDLPKRMEHSTLHKHSKVIEQWLGLEQTRPLPSCPVILPSTPVPLNTSSKSANIHVGLKLLSQPEVLSAVLPVDLQHPQHDLLGPPAGGQHRNDPHDGTKNEFDSLSWLDSLHLSNKRAGGGGGTGAPYSRQEVLLLAGAAVALLLCCYFWYRGSRFRPKRRCKKISKYFRAAVNNWFTNV</sequence>
<dbReference type="GO" id="GO:0000139">
    <property type="term" value="C:Golgi membrane"/>
    <property type="evidence" value="ECO:0007669"/>
    <property type="project" value="UniProtKB-SubCell"/>
</dbReference>
<feature type="active site" description="Charge relay system" evidence="27">
    <location>
        <position position="1158"/>
    </location>
</feature>
<dbReference type="PANTHER" id="PTHR43806:SF7">
    <property type="entry name" value="MEMBRANE-BOUND TRANSCRIPTION FACTOR SITE-1 PROTEASE"/>
    <property type="match status" value="1"/>
</dbReference>
<dbReference type="PROSITE" id="PS51892">
    <property type="entry name" value="SUBTILASE"/>
    <property type="match status" value="1"/>
</dbReference>
<dbReference type="InterPro" id="IPR050131">
    <property type="entry name" value="Peptidase_S8_subtilisin-like"/>
</dbReference>
<evidence type="ECO:0000256" key="11">
    <source>
        <dbReference type="ARBA" id="ARBA00022813"/>
    </source>
</evidence>
<feature type="domain" description="MBTPS1 third" evidence="33">
    <location>
        <begin position="1230"/>
        <end position="1359"/>
    </location>
</feature>
<evidence type="ECO:0000256" key="7">
    <source>
        <dbReference type="ARBA" id="ARBA00022670"/>
    </source>
</evidence>
<evidence type="ECO:0000256" key="14">
    <source>
        <dbReference type="ARBA" id="ARBA00022837"/>
    </source>
</evidence>
<evidence type="ECO:0000256" key="25">
    <source>
        <dbReference type="ARBA" id="ARBA00067283"/>
    </source>
</evidence>
<dbReference type="InterPro" id="IPR057032">
    <property type="entry name" value="MBTPS1_4th"/>
</dbReference>
<dbReference type="InterPro" id="IPR015500">
    <property type="entry name" value="Peptidase_S8_subtilisin-rel"/>
</dbReference>
<evidence type="ECO:0000256" key="2">
    <source>
        <dbReference type="ARBA" id="ARBA00004115"/>
    </source>
</evidence>
<dbReference type="PRINTS" id="PR00723">
    <property type="entry name" value="SUBTILISIN"/>
</dbReference>
<evidence type="ECO:0000256" key="5">
    <source>
        <dbReference type="ARBA" id="ARBA00022548"/>
    </source>
</evidence>
<keyword evidence="19" id="KW-0865">Zymogen</keyword>
<evidence type="ECO:0000256" key="1">
    <source>
        <dbReference type="ARBA" id="ARBA00001913"/>
    </source>
</evidence>
<evidence type="ECO:0000256" key="23">
    <source>
        <dbReference type="ARBA" id="ARBA00050826"/>
    </source>
</evidence>
<keyword evidence="22" id="KW-0753">Steroid metabolism</keyword>
<dbReference type="Pfam" id="PF23094">
    <property type="entry name" value="MBTPS1_3rd"/>
    <property type="match status" value="1"/>
</dbReference>
<dbReference type="PROSITE" id="PS00138">
    <property type="entry name" value="SUBTILASE_SER"/>
    <property type="match status" value="1"/>
</dbReference>
<evidence type="ECO:0000256" key="21">
    <source>
        <dbReference type="ARBA" id="ARBA00023180"/>
    </source>
</evidence>
<dbReference type="CDD" id="cd07479">
    <property type="entry name" value="Peptidases_S8_SKI-1_like"/>
    <property type="match status" value="1"/>
</dbReference>
<dbReference type="Pfam" id="PF23001">
    <property type="entry name" value="MBTP1_N"/>
    <property type="match status" value="1"/>
</dbReference>
<keyword evidence="12" id="KW-0256">Endoplasmic reticulum</keyword>
<evidence type="ECO:0000256" key="12">
    <source>
        <dbReference type="ARBA" id="ARBA00022824"/>
    </source>
</evidence>
<keyword evidence="17" id="KW-0443">Lipid metabolism</keyword>
<feature type="transmembrane region" description="Helical" evidence="29">
    <location>
        <begin position="2043"/>
        <end position="2061"/>
    </location>
</feature>
<comment type="cofactor">
    <cofactor evidence="1">
        <name>Ca(2+)</name>
        <dbReference type="ChEBI" id="CHEBI:29108"/>
    </cofactor>
</comment>
<dbReference type="InterPro" id="IPR022398">
    <property type="entry name" value="Peptidase_S8_His-AS"/>
</dbReference>
<feature type="compositionally biased region" description="Low complexity" evidence="28">
    <location>
        <begin position="1817"/>
        <end position="1838"/>
    </location>
</feature>
<protein>
    <recommendedName>
        <fullName evidence="25">Membrane-bound transcription factor site-1 protease</fullName>
        <ecNumber evidence="24">3.4.21.112</ecNumber>
    </recommendedName>
    <alternativeName>
        <fullName evidence="26">Endopeptidase S1P</fullName>
    </alternativeName>
</protein>
<evidence type="ECO:0000256" key="6">
    <source>
        <dbReference type="ARBA" id="ARBA00022553"/>
    </source>
</evidence>
<keyword evidence="20" id="KW-1207">Sterol metabolism</keyword>
<feature type="region of interest" description="Disordered" evidence="28">
    <location>
        <begin position="1988"/>
        <end position="2009"/>
    </location>
</feature>
<dbReference type="InterPro" id="IPR057060">
    <property type="entry name" value="MBTPS1_3rd"/>
</dbReference>
<evidence type="ECO:0000256" key="24">
    <source>
        <dbReference type="ARBA" id="ARBA00066596"/>
    </source>
</evidence>
<keyword evidence="6" id="KW-0597">Phosphoprotein</keyword>
<dbReference type="Pfam" id="PF23090">
    <property type="entry name" value="MBTPS1_4th"/>
    <property type="match status" value="2"/>
</dbReference>
<feature type="compositionally biased region" description="Basic residues" evidence="28">
    <location>
        <begin position="385"/>
        <end position="401"/>
    </location>
</feature>
<keyword evidence="16" id="KW-0333">Golgi apparatus</keyword>
<evidence type="ECO:0000256" key="10">
    <source>
        <dbReference type="ARBA" id="ARBA00022801"/>
    </source>
</evidence>
<evidence type="ECO:0000256" key="27">
    <source>
        <dbReference type="PROSITE-ProRule" id="PRU01240"/>
    </source>
</evidence>
<dbReference type="PROSITE" id="PS00137">
    <property type="entry name" value="SUBTILASE_HIS"/>
    <property type="match status" value="1"/>
</dbReference>
<name>A0A6A7G1N4_9CRUS</name>
<dbReference type="InterPro" id="IPR023828">
    <property type="entry name" value="Peptidase_S8_Ser-AS"/>
</dbReference>
<evidence type="ECO:0000256" key="8">
    <source>
        <dbReference type="ARBA" id="ARBA00022692"/>
    </source>
</evidence>
<keyword evidence="15 29" id="KW-1133">Transmembrane helix</keyword>
<feature type="compositionally biased region" description="Polar residues" evidence="28">
    <location>
        <begin position="1757"/>
        <end position="1774"/>
    </location>
</feature>
<keyword evidence="7 27" id="KW-0645">Protease</keyword>
<evidence type="ECO:0000256" key="9">
    <source>
        <dbReference type="ARBA" id="ARBA00022729"/>
    </source>
</evidence>
<evidence type="ECO:0000256" key="18">
    <source>
        <dbReference type="ARBA" id="ARBA00023136"/>
    </source>
</evidence>
<evidence type="ECO:0000256" key="16">
    <source>
        <dbReference type="ARBA" id="ARBA00023034"/>
    </source>
</evidence>
<comment type="subcellular location">
    <subcellularLocation>
        <location evidence="2">Endoplasmic reticulum membrane</location>
        <topology evidence="2">Single-pass type I membrane protein</topology>
    </subcellularLocation>
    <subcellularLocation>
        <location evidence="3">Golgi apparatus membrane</location>
        <topology evidence="3">Single-pass membrane protein</topology>
    </subcellularLocation>
</comment>
<dbReference type="EMBL" id="IACT01005113">
    <property type="protein sequence ID" value="LAC24279.1"/>
    <property type="molecule type" value="mRNA"/>
</dbReference>
<evidence type="ECO:0000256" key="20">
    <source>
        <dbReference type="ARBA" id="ARBA00023166"/>
    </source>
</evidence>
<comment type="catalytic activity">
    <reaction evidence="23">
        <text>Processes precursors containing basic and hydrophobic/aliphatic residues at P4 and P2, respectively, with a relatively relaxed acceptance of amino acids at P1 and P3.</text>
        <dbReference type="EC" id="3.4.21.112"/>
    </reaction>
</comment>
<feature type="domain" description="MBTPS1 fourth" evidence="32">
    <location>
        <begin position="1823"/>
        <end position="1891"/>
    </location>
</feature>
<accession>A0A6A7G1N4</accession>
<evidence type="ECO:0000313" key="34">
    <source>
        <dbReference type="EMBL" id="LAC24279.1"/>
    </source>
</evidence>
<dbReference type="InterPro" id="IPR036852">
    <property type="entry name" value="Peptidase_S8/S53_dom_sf"/>
</dbReference>
<organism evidence="34">
    <name type="scientific">Hirondellea gigas</name>
    <dbReference type="NCBI Taxonomy" id="1518452"/>
    <lineage>
        <taxon>Eukaryota</taxon>
        <taxon>Metazoa</taxon>
        <taxon>Ecdysozoa</taxon>
        <taxon>Arthropoda</taxon>
        <taxon>Crustacea</taxon>
        <taxon>Multicrustacea</taxon>
        <taxon>Malacostraca</taxon>
        <taxon>Eumalacostraca</taxon>
        <taxon>Peracarida</taxon>
        <taxon>Amphipoda</taxon>
        <taxon>Amphilochidea</taxon>
        <taxon>Lysianassida</taxon>
        <taxon>Lysianassidira</taxon>
        <taxon>Lysianassoidea</taxon>
        <taxon>Lysianassidae</taxon>
        <taxon>Hirondellea</taxon>
    </lineage>
</organism>
<feature type="domain" description="Membrane-bound transcription factor site-1 protease-like N-terminal" evidence="31">
    <location>
        <begin position="444"/>
        <end position="525"/>
    </location>
</feature>
<evidence type="ECO:0000256" key="13">
    <source>
        <dbReference type="ARBA" id="ARBA00022825"/>
    </source>
</evidence>